<sequence>MFNVPIISVMSRGTHPSAPTSPQLEKRIRQLAEKQISPWIEGTQVTFLYQGTSHTREVELAGEITGWHSRGLYLQRLPGDLFYLSIILPRDARLEYKFLVNGEWTLDPWNQTRLENGIGGKNSACVMRDYLGDVHPHWAPDIPHGQVLKESFQGGALPGGRDLYIYLPPDYEENPEKRYPVLYTHDGRDYIENGKLHWILDRLIAEEAIEPVIAVCIDPIHRFSEYTFNNSYCHMLVEEITPMIDQHYRTRPEPEARTLLGSSLGGLVSTYLAFQYPHVYGQVFGQSSSFQFYRERMVNTLRDLPIRPVRFYLSAGCLEGLIHANRHMADVMAAKGYTFRYQEYNEGHNWTHWSHRMAAGLKYLFGKNENE</sequence>
<dbReference type="CDD" id="cd02859">
    <property type="entry name" value="E_set_AMPKbeta_like_N"/>
    <property type="match status" value="1"/>
</dbReference>
<evidence type="ECO:0000313" key="2">
    <source>
        <dbReference type="Proteomes" id="UP000231019"/>
    </source>
</evidence>
<dbReference type="InterPro" id="IPR000801">
    <property type="entry name" value="Esterase-like"/>
</dbReference>
<dbReference type="Gene3D" id="2.60.40.10">
    <property type="entry name" value="Immunoglobulins"/>
    <property type="match status" value="1"/>
</dbReference>
<evidence type="ECO:0008006" key="3">
    <source>
        <dbReference type="Google" id="ProtNLM"/>
    </source>
</evidence>
<dbReference type="InterPro" id="IPR014756">
    <property type="entry name" value="Ig_E-set"/>
</dbReference>
<dbReference type="Gene3D" id="3.40.50.1820">
    <property type="entry name" value="alpha/beta hydrolase"/>
    <property type="match status" value="1"/>
</dbReference>
<dbReference type="SUPFAM" id="SSF81296">
    <property type="entry name" value="E set domains"/>
    <property type="match status" value="1"/>
</dbReference>
<organism evidence="1 2">
    <name type="scientific">bacterium (Candidatus Blackallbacteria) CG17_big_fil_post_rev_8_21_14_2_50_48_46</name>
    <dbReference type="NCBI Taxonomy" id="2014261"/>
    <lineage>
        <taxon>Bacteria</taxon>
        <taxon>Candidatus Blackallbacteria</taxon>
    </lineage>
</organism>
<name>A0A2M7GAX0_9BACT</name>
<dbReference type="AlphaFoldDB" id="A0A2M7GAX0"/>
<dbReference type="Proteomes" id="UP000231019">
    <property type="component" value="Unassembled WGS sequence"/>
</dbReference>
<evidence type="ECO:0000313" key="1">
    <source>
        <dbReference type="EMBL" id="PIW19322.1"/>
    </source>
</evidence>
<dbReference type="Pfam" id="PF00756">
    <property type="entry name" value="Esterase"/>
    <property type="match status" value="1"/>
</dbReference>
<dbReference type="SUPFAM" id="SSF53474">
    <property type="entry name" value="alpha/beta-Hydrolases"/>
    <property type="match status" value="1"/>
</dbReference>
<protein>
    <recommendedName>
        <fullName evidence="3">AMP-activated protein kinase glycogen-binding domain-containing protein</fullName>
    </recommendedName>
</protein>
<dbReference type="PANTHER" id="PTHR48098:SF6">
    <property type="entry name" value="FERRI-BACILLIBACTIN ESTERASE BESA"/>
    <property type="match status" value="1"/>
</dbReference>
<dbReference type="InterPro" id="IPR013783">
    <property type="entry name" value="Ig-like_fold"/>
</dbReference>
<proteinExistence type="predicted"/>
<dbReference type="EMBL" id="PFFQ01000004">
    <property type="protein sequence ID" value="PIW19322.1"/>
    <property type="molecule type" value="Genomic_DNA"/>
</dbReference>
<accession>A0A2M7GAX0</accession>
<reference evidence="1 2" key="1">
    <citation type="submission" date="2017-09" db="EMBL/GenBank/DDBJ databases">
        <title>Depth-based differentiation of microbial function through sediment-hosted aquifers and enrichment of novel symbionts in the deep terrestrial subsurface.</title>
        <authorList>
            <person name="Probst A.J."/>
            <person name="Ladd B."/>
            <person name="Jarett J.K."/>
            <person name="Geller-Mcgrath D.E."/>
            <person name="Sieber C.M."/>
            <person name="Emerson J.B."/>
            <person name="Anantharaman K."/>
            <person name="Thomas B.C."/>
            <person name="Malmstrom R."/>
            <person name="Stieglmeier M."/>
            <person name="Klingl A."/>
            <person name="Woyke T."/>
            <person name="Ryan C.M."/>
            <person name="Banfield J.F."/>
        </authorList>
    </citation>
    <scope>NUCLEOTIDE SEQUENCE [LARGE SCALE GENOMIC DNA]</scope>
    <source>
        <strain evidence="1">CG17_big_fil_post_rev_8_21_14_2_50_48_46</strain>
    </source>
</reference>
<comment type="caution">
    <text evidence="1">The sequence shown here is derived from an EMBL/GenBank/DDBJ whole genome shotgun (WGS) entry which is preliminary data.</text>
</comment>
<gene>
    <name evidence="1" type="ORF">COW36_00335</name>
</gene>
<dbReference type="InterPro" id="IPR029058">
    <property type="entry name" value="AB_hydrolase_fold"/>
</dbReference>
<dbReference type="PANTHER" id="PTHR48098">
    <property type="entry name" value="ENTEROCHELIN ESTERASE-RELATED"/>
    <property type="match status" value="1"/>
</dbReference>
<dbReference type="InterPro" id="IPR050583">
    <property type="entry name" value="Mycobacterial_A85_antigen"/>
</dbReference>